<evidence type="ECO:0000256" key="2">
    <source>
        <dbReference type="ARBA" id="ARBA00007362"/>
    </source>
</evidence>
<dbReference type="Proteomes" id="UP000298017">
    <property type="component" value="Unassembled WGS sequence"/>
</dbReference>
<feature type="transmembrane region" description="Helical" evidence="7">
    <location>
        <begin position="12"/>
        <end position="35"/>
    </location>
</feature>
<keyword evidence="5 7" id="KW-1133">Transmembrane helix</keyword>
<dbReference type="SUPFAM" id="SSF103481">
    <property type="entry name" value="Multidrug resistance efflux transporter EmrE"/>
    <property type="match status" value="2"/>
</dbReference>
<evidence type="ECO:0000313" key="9">
    <source>
        <dbReference type="EMBL" id="TFI03142.1"/>
    </source>
</evidence>
<feature type="transmembrane region" description="Helical" evidence="7">
    <location>
        <begin position="267"/>
        <end position="284"/>
    </location>
</feature>
<gene>
    <name evidence="9" type="ORF">E4P33_01085</name>
</gene>
<evidence type="ECO:0000256" key="1">
    <source>
        <dbReference type="ARBA" id="ARBA00004651"/>
    </source>
</evidence>
<feature type="transmembrane region" description="Helical" evidence="7">
    <location>
        <begin position="98"/>
        <end position="118"/>
    </location>
</feature>
<dbReference type="InterPro" id="IPR051258">
    <property type="entry name" value="Diverse_Substrate_Transporter"/>
</dbReference>
<dbReference type="EMBL" id="SPNK01000001">
    <property type="protein sequence ID" value="TFI03142.1"/>
    <property type="molecule type" value="Genomic_DNA"/>
</dbReference>
<proteinExistence type="inferred from homology"/>
<keyword evidence="6 7" id="KW-0472">Membrane</keyword>
<dbReference type="PANTHER" id="PTHR42920:SF5">
    <property type="entry name" value="EAMA DOMAIN-CONTAINING PROTEIN"/>
    <property type="match status" value="1"/>
</dbReference>
<dbReference type="InterPro" id="IPR037185">
    <property type="entry name" value="EmrE-like"/>
</dbReference>
<feature type="transmembrane region" description="Helical" evidence="7">
    <location>
        <begin position="241"/>
        <end position="261"/>
    </location>
</feature>
<keyword evidence="10" id="KW-1185">Reference proteome</keyword>
<reference evidence="9 10" key="1">
    <citation type="submission" date="2019-03" db="EMBL/GenBank/DDBJ databases">
        <title>Genome Sequencing and Assembly of Various Microbes Isolated from Alder Root Nodule.</title>
        <authorList>
            <person name="Swanson E."/>
            <person name="Sevigny J.L."/>
            <person name="Pesce C."/>
            <person name="Davis I."/>
            <person name="Kleiner V."/>
            <person name="Tisa L."/>
        </authorList>
    </citation>
    <scope>NUCLEOTIDE SEQUENCE [LARGE SCALE GENOMIC DNA]</scope>
    <source>
        <strain evidence="9 10">4R-31</strain>
    </source>
</reference>
<dbReference type="Pfam" id="PF00892">
    <property type="entry name" value="EamA"/>
    <property type="match status" value="1"/>
</dbReference>
<feature type="domain" description="EamA" evidence="8">
    <location>
        <begin position="151"/>
        <end position="281"/>
    </location>
</feature>
<dbReference type="AlphaFoldDB" id="A0AAX2SHB8"/>
<evidence type="ECO:0000256" key="6">
    <source>
        <dbReference type="ARBA" id="ARBA00023136"/>
    </source>
</evidence>
<dbReference type="GO" id="GO:0005886">
    <property type="term" value="C:plasma membrane"/>
    <property type="evidence" value="ECO:0007669"/>
    <property type="project" value="UniProtKB-SubCell"/>
</dbReference>
<organism evidence="9 10">
    <name type="scientific">Kocuria rhizophila</name>
    <dbReference type="NCBI Taxonomy" id="72000"/>
    <lineage>
        <taxon>Bacteria</taxon>
        <taxon>Bacillati</taxon>
        <taxon>Actinomycetota</taxon>
        <taxon>Actinomycetes</taxon>
        <taxon>Micrococcales</taxon>
        <taxon>Micrococcaceae</taxon>
        <taxon>Kocuria</taxon>
    </lineage>
</organism>
<dbReference type="PANTHER" id="PTHR42920">
    <property type="entry name" value="OS03G0707200 PROTEIN-RELATED"/>
    <property type="match status" value="1"/>
</dbReference>
<feature type="transmembrane region" description="Helical" evidence="7">
    <location>
        <begin position="125"/>
        <end position="144"/>
    </location>
</feature>
<comment type="similarity">
    <text evidence="2">Belongs to the EamA transporter family.</text>
</comment>
<evidence type="ECO:0000313" key="10">
    <source>
        <dbReference type="Proteomes" id="UP000298017"/>
    </source>
</evidence>
<feature type="transmembrane region" description="Helical" evidence="7">
    <location>
        <begin position="150"/>
        <end position="169"/>
    </location>
</feature>
<sequence>MTGPDGFPRPDGTAQGVALVVAAAFVTQTGAAVAVGLFDEVGALGAVFLRLALAAVLLCAVVRPPLRAVTRQNVGVVLGFGVALGGMNMLIYQAIARLPLGVAVTVELLGPLVLSVVLSRRLSGLLWAGLALAGVLLLSGVGPGTEIPDLAGVLFALAAAGMWACYILLSRQAGRSFPGIQGLALAMAVGAVLAAPFGIVSGGAALLQPGVLLVGVAVALMSSALPYALELAALRRLPAETFSILVSMAPAVAALVGWLILGQGMGPGEIAGMGLVIVASAAAVRSGRRPPSRQPEALAPPAP</sequence>
<feature type="transmembrane region" description="Helical" evidence="7">
    <location>
        <begin position="181"/>
        <end position="200"/>
    </location>
</feature>
<evidence type="ECO:0000256" key="5">
    <source>
        <dbReference type="ARBA" id="ARBA00022989"/>
    </source>
</evidence>
<evidence type="ECO:0000256" key="7">
    <source>
        <dbReference type="SAM" id="Phobius"/>
    </source>
</evidence>
<keyword evidence="3" id="KW-1003">Cell membrane</keyword>
<name>A0AAX2SHB8_KOCRH</name>
<comment type="caution">
    <text evidence="9">The sequence shown here is derived from an EMBL/GenBank/DDBJ whole genome shotgun (WGS) entry which is preliminary data.</text>
</comment>
<keyword evidence="4 7" id="KW-0812">Transmembrane</keyword>
<dbReference type="RefSeq" id="WP_039101711.1">
    <property type="nucleotide sequence ID" value="NZ_CP072262.1"/>
</dbReference>
<feature type="transmembrane region" description="Helical" evidence="7">
    <location>
        <begin position="206"/>
        <end position="229"/>
    </location>
</feature>
<dbReference type="InterPro" id="IPR000620">
    <property type="entry name" value="EamA_dom"/>
</dbReference>
<feature type="transmembrane region" description="Helical" evidence="7">
    <location>
        <begin position="41"/>
        <end position="62"/>
    </location>
</feature>
<evidence type="ECO:0000259" key="8">
    <source>
        <dbReference type="Pfam" id="PF00892"/>
    </source>
</evidence>
<evidence type="ECO:0000256" key="3">
    <source>
        <dbReference type="ARBA" id="ARBA00022475"/>
    </source>
</evidence>
<feature type="transmembrane region" description="Helical" evidence="7">
    <location>
        <begin position="74"/>
        <end position="92"/>
    </location>
</feature>
<comment type="subcellular location">
    <subcellularLocation>
        <location evidence="1">Cell membrane</location>
        <topology evidence="1">Multi-pass membrane protein</topology>
    </subcellularLocation>
</comment>
<protein>
    <submittedName>
        <fullName evidence="9">EamA family transporter</fullName>
    </submittedName>
</protein>
<evidence type="ECO:0000256" key="4">
    <source>
        <dbReference type="ARBA" id="ARBA00022692"/>
    </source>
</evidence>
<accession>A0AAX2SHB8</accession>